<proteinExistence type="predicted"/>
<protein>
    <submittedName>
        <fullName evidence="1">Uncharacterized protein</fullName>
    </submittedName>
</protein>
<reference evidence="1" key="1">
    <citation type="submission" date="2022-04" db="EMBL/GenBank/DDBJ databases">
        <title>Genome of the entomopathogenic fungus Entomophthora muscae.</title>
        <authorList>
            <person name="Elya C."/>
            <person name="Lovett B.R."/>
            <person name="Lee E."/>
            <person name="Macias A.M."/>
            <person name="Hajek A.E."/>
            <person name="De Bivort B.L."/>
            <person name="Kasson M.T."/>
            <person name="De Fine Licht H.H."/>
            <person name="Stajich J.E."/>
        </authorList>
    </citation>
    <scope>NUCLEOTIDE SEQUENCE</scope>
    <source>
        <strain evidence="1">Berkeley</strain>
    </source>
</reference>
<comment type="caution">
    <text evidence="1">The sequence shown here is derived from an EMBL/GenBank/DDBJ whole genome shotgun (WGS) entry which is preliminary data.</text>
</comment>
<gene>
    <name evidence="1" type="ORF">DSO57_1015991</name>
</gene>
<evidence type="ECO:0000313" key="1">
    <source>
        <dbReference type="EMBL" id="KAJ9065781.1"/>
    </source>
</evidence>
<organism evidence="1 2">
    <name type="scientific">Entomophthora muscae</name>
    <dbReference type="NCBI Taxonomy" id="34485"/>
    <lineage>
        <taxon>Eukaryota</taxon>
        <taxon>Fungi</taxon>
        <taxon>Fungi incertae sedis</taxon>
        <taxon>Zoopagomycota</taxon>
        <taxon>Entomophthoromycotina</taxon>
        <taxon>Entomophthoromycetes</taxon>
        <taxon>Entomophthorales</taxon>
        <taxon>Entomophthoraceae</taxon>
        <taxon>Entomophthora</taxon>
    </lineage>
</organism>
<accession>A0ACC2SUD8</accession>
<keyword evidence="2" id="KW-1185">Reference proteome</keyword>
<dbReference type="Proteomes" id="UP001165960">
    <property type="component" value="Unassembled WGS sequence"/>
</dbReference>
<name>A0ACC2SUD8_9FUNG</name>
<sequence length="153" mass="16583">MIVWFPDSAQLTHPTHTSGKGSYRPDSVLCSIHIFVFVSSVLPRLSLATPSRDYSSRAARLGFPVVCLCCASEHNTPPPSWALDQIIGPACLPPLVLSFLLAGQLVNQMSKPIEDSPSLSYNHINLGFVYATLLGFNEQVISQMMLGNSGPLL</sequence>
<evidence type="ECO:0000313" key="2">
    <source>
        <dbReference type="Proteomes" id="UP001165960"/>
    </source>
</evidence>
<dbReference type="EMBL" id="QTSX02004324">
    <property type="protein sequence ID" value="KAJ9065781.1"/>
    <property type="molecule type" value="Genomic_DNA"/>
</dbReference>